<dbReference type="InterPro" id="IPR005170">
    <property type="entry name" value="Transptr-assoc_dom"/>
</dbReference>
<dbReference type="Gene3D" id="3.10.580.10">
    <property type="entry name" value="CBS-domain"/>
    <property type="match status" value="1"/>
</dbReference>
<dbReference type="SMART" id="SM01091">
    <property type="entry name" value="CorC_HlyC"/>
    <property type="match status" value="1"/>
</dbReference>
<reference evidence="14 15" key="1">
    <citation type="submission" date="2019-10" db="EMBL/GenBank/DDBJ databases">
        <title>Rubrobacter sp nov SCSIO 52090 isolated from a deep-sea sediment in the South China Sea.</title>
        <authorList>
            <person name="Chen R.W."/>
        </authorList>
    </citation>
    <scope>NUCLEOTIDE SEQUENCE [LARGE SCALE GENOMIC DNA]</scope>
    <source>
        <strain evidence="14 15">SCSIO 52909</strain>
    </source>
</reference>
<evidence type="ECO:0000256" key="10">
    <source>
        <dbReference type="PROSITE-ProRule" id="PRU01193"/>
    </source>
</evidence>
<dbReference type="PANTHER" id="PTHR43099">
    <property type="entry name" value="UPF0053 PROTEIN YRKA"/>
    <property type="match status" value="1"/>
</dbReference>
<dbReference type="InterPro" id="IPR036318">
    <property type="entry name" value="FAD-bd_PCMH-like_sf"/>
</dbReference>
<sequence length="450" mass="48470">MLDFVASAGLPILRILAALLLVALNGLFVAAEFAFVRIRATQVDRLVAERKPSAGLVKVAQQKLDQYLAVCQLGITVCSLGIGALAEPAIANLIEPLLETLGIPASLLHPIAIAIALFIASFLHVVFGELAPKTFAIQKAEGTSLFVAPFMRFFYYLLLPFTIVFNGTANAITGALGVAPASEGDDTHSEQEIRQLIAQSTEQGVLERDEESRLRGVFNLENTPAREIMVPRPDVVAIPGHLKLKDLIPVVGAGNYTRYPVHEEHAPDRVIGAVHVKDVLRAVGPEGDVGSDVTARDLAREVIIVPESRSIENILEDFQRQEIQMAVVIDEWGSFEGLITIEDILEEIVGEIRDEFDEEEPDVEKLPDGSHAIDGRAPIPTVNNALGSRFESADFETIGGLVLGALGRAPEVGDEVGIDGHLLRVDEIDGPRVAKVVVTENGGAETNEGF</sequence>
<keyword evidence="5" id="KW-0677">Repeat</keyword>
<evidence type="ECO:0000259" key="13">
    <source>
        <dbReference type="PROSITE" id="PS51846"/>
    </source>
</evidence>
<dbReference type="FunFam" id="3.10.580.10:FF:000002">
    <property type="entry name" value="Magnesium/cobalt efflux protein CorC"/>
    <property type="match status" value="1"/>
</dbReference>
<keyword evidence="8 10" id="KW-0472">Membrane</keyword>
<gene>
    <name evidence="14" type="ORF">GBA63_02605</name>
</gene>
<comment type="subcellular location">
    <subcellularLocation>
        <location evidence="1">Cell membrane</location>
        <topology evidence="1">Multi-pass membrane protein</topology>
    </subcellularLocation>
</comment>
<evidence type="ECO:0000256" key="8">
    <source>
        <dbReference type="ARBA" id="ARBA00023136"/>
    </source>
</evidence>
<dbReference type="PROSITE" id="PS51846">
    <property type="entry name" value="CNNM"/>
    <property type="match status" value="1"/>
</dbReference>
<evidence type="ECO:0000256" key="4">
    <source>
        <dbReference type="ARBA" id="ARBA00022692"/>
    </source>
</evidence>
<dbReference type="KEGG" id="rub:GBA63_02605"/>
<feature type="transmembrane region" description="Helical" evidence="11">
    <location>
        <begin position="12"/>
        <end position="36"/>
    </location>
</feature>
<name>A0A6G8Q589_9ACTN</name>
<comment type="similarity">
    <text evidence="2">Belongs to the UPF0053 family.</text>
</comment>
<proteinExistence type="inferred from homology"/>
<dbReference type="EMBL" id="CP045119">
    <property type="protein sequence ID" value="QIN81641.1"/>
    <property type="molecule type" value="Genomic_DNA"/>
</dbReference>
<dbReference type="InterPro" id="IPR046342">
    <property type="entry name" value="CBS_dom_sf"/>
</dbReference>
<dbReference type="InterPro" id="IPR016169">
    <property type="entry name" value="FAD-bd_PCMH_sub2"/>
</dbReference>
<evidence type="ECO:0000256" key="9">
    <source>
        <dbReference type="PROSITE-ProRule" id="PRU00703"/>
    </source>
</evidence>
<evidence type="ECO:0000313" key="14">
    <source>
        <dbReference type="EMBL" id="QIN81641.1"/>
    </source>
</evidence>
<dbReference type="CDD" id="cd04590">
    <property type="entry name" value="CBS_pair_CorC_HlyC_assoc"/>
    <property type="match status" value="1"/>
</dbReference>
<dbReference type="Pfam" id="PF03471">
    <property type="entry name" value="CorC_HlyC"/>
    <property type="match status" value="1"/>
</dbReference>
<keyword evidence="4 10" id="KW-0812">Transmembrane</keyword>
<dbReference type="PANTHER" id="PTHR43099:SF5">
    <property type="entry name" value="HLYC_CORC FAMILY TRANSPORTER"/>
    <property type="match status" value="1"/>
</dbReference>
<dbReference type="Pfam" id="PF00571">
    <property type="entry name" value="CBS"/>
    <property type="match status" value="2"/>
</dbReference>
<feature type="transmembrane region" description="Helical" evidence="11">
    <location>
        <begin position="111"/>
        <end position="132"/>
    </location>
</feature>
<dbReference type="GO" id="GO:0050660">
    <property type="term" value="F:flavin adenine dinucleotide binding"/>
    <property type="evidence" value="ECO:0007669"/>
    <property type="project" value="InterPro"/>
</dbReference>
<feature type="domain" description="CNNM transmembrane" evidence="13">
    <location>
        <begin position="7"/>
        <end position="210"/>
    </location>
</feature>
<dbReference type="PROSITE" id="PS51371">
    <property type="entry name" value="CBS"/>
    <property type="match status" value="2"/>
</dbReference>
<dbReference type="InterPro" id="IPR000644">
    <property type="entry name" value="CBS_dom"/>
</dbReference>
<dbReference type="Pfam" id="PF01595">
    <property type="entry name" value="CNNM"/>
    <property type="match status" value="1"/>
</dbReference>
<evidence type="ECO:0000313" key="15">
    <source>
        <dbReference type="Proteomes" id="UP000501452"/>
    </source>
</evidence>
<dbReference type="SUPFAM" id="SSF54631">
    <property type="entry name" value="CBS-domain pair"/>
    <property type="match status" value="1"/>
</dbReference>
<evidence type="ECO:0000256" key="2">
    <source>
        <dbReference type="ARBA" id="ARBA00006337"/>
    </source>
</evidence>
<dbReference type="InterPro" id="IPR002550">
    <property type="entry name" value="CNNM"/>
</dbReference>
<feature type="transmembrane region" description="Helical" evidence="11">
    <location>
        <begin position="153"/>
        <end position="179"/>
    </location>
</feature>
<evidence type="ECO:0000256" key="11">
    <source>
        <dbReference type="SAM" id="Phobius"/>
    </source>
</evidence>
<dbReference type="Proteomes" id="UP000501452">
    <property type="component" value="Chromosome"/>
</dbReference>
<evidence type="ECO:0000256" key="6">
    <source>
        <dbReference type="ARBA" id="ARBA00022989"/>
    </source>
</evidence>
<keyword evidence="15" id="KW-1185">Reference proteome</keyword>
<dbReference type="AlphaFoldDB" id="A0A6G8Q589"/>
<evidence type="ECO:0000259" key="12">
    <source>
        <dbReference type="PROSITE" id="PS51371"/>
    </source>
</evidence>
<dbReference type="SMART" id="SM00116">
    <property type="entry name" value="CBS"/>
    <property type="match status" value="2"/>
</dbReference>
<accession>A0A6G8Q589</accession>
<feature type="domain" description="CBS" evidence="12">
    <location>
        <begin position="298"/>
        <end position="355"/>
    </location>
</feature>
<keyword evidence="3" id="KW-1003">Cell membrane</keyword>
<evidence type="ECO:0000256" key="1">
    <source>
        <dbReference type="ARBA" id="ARBA00004651"/>
    </source>
</evidence>
<dbReference type="SUPFAM" id="SSF56176">
    <property type="entry name" value="FAD-binding/transporter-associated domain-like"/>
    <property type="match status" value="1"/>
</dbReference>
<protein>
    <submittedName>
        <fullName evidence="14">DUF21 domain-containing protein</fullName>
    </submittedName>
</protein>
<dbReference type="GO" id="GO:0005886">
    <property type="term" value="C:plasma membrane"/>
    <property type="evidence" value="ECO:0007669"/>
    <property type="project" value="UniProtKB-SubCell"/>
</dbReference>
<feature type="domain" description="CBS" evidence="12">
    <location>
        <begin position="229"/>
        <end position="289"/>
    </location>
</feature>
<keyword evidence="6 10" id="KW-1133">Transmembrane helix</keyword>
<keyword evidence="7 9" id="KW-0129">CBS domain</keyword>
<organism evidence="14 15">
    <name type="scientific">Rubrobacter tropicus</name>
    <dbReference type="NCBI Taxonomy" id="2653851"/>
    <lineage>
        <taxon>Bacteria</taxon>
        <taxon>Bacillati</taxon>
        <taxon>Actinomycetota</taxon>
        <taxon>Rubrobacteria</taxon>
        <taxon>Rubrobacterales</taxon>
        <taxon>Rubrobacteraceae</taxon>
        <taxon>Rubrobacter</taxon>
    </lineage>
</organism>
<dbReference type="InterPro" id="IPR051676">
    <property type="entry name" value="UPF0053_domain"/>
</dbReference>
<evidence type="ECO:0000256" key="7">
    <source>
        <dbReference type="ARBA" id="ARBA00023122"/>
    </source>
</evidence>
<evidence type="ECO:0000256" key="3">
    <source>
        <dbReference type="ARBA" id="ARBA00022475"/>
    </source>
</evidence>
<evidence type="ECO:0000256" key="5">
    <source>
        <dbReference type="ARBA" id="ARBA00022737"/>
    </source>
</evidence>
<dbReference type="Gene3D" id="3.30.465.10">
    <property type="match status" value="1"/>
</dbReference>
<feature type="transmembrane region" description="Helical" evidence="11">
    <location>
        <begin position="67"/>
        <end position="91"/>
    </location>
</feature>
<dbReference type="InterPro" id="IPR044751">
    <property type="entry name" value="Ion_transp-like_CBS"/>
</dbReference>